<gene>
    <name evidence="1" type="primary">nuoD</name>
    <name evidence="3" type="ORF">BRCON_1293</name>
</gene>
<dbReference type="HAMAP" id="MF_01358">
    <property type="entry name" value="NDH1_NuoD"/>
    <property type="match status" value="1"/>
</dbReference>
<evidence type="ECO:0000256" key="1">
    <source>
        <dbReference type="HAMAP-Rule" id="MF_01358"/>
    </source>
</evidence>
<protein>
    <recommendedName>
        <fullName evidence="1">NADH-quinone oxidoreductase subunit D</fullName>
        <ecNumber evidence="1">7.1.1.-</ecNumber>
    </recommendedName>
    <alternativeName>
        <fullName evidence="1">NADH dehydrogenase I subunit D</fullName>
    </alternativeName>
    <alternativeName>
        <fullName evidence="1">NDH-1 subunit D</fullName>
    </alternativeName>
</protein>
<comment type="subunit">
    <text evidence="1">NDH-1 is composed of 14 different subunits. Subunits NuoB, C, D, E, F, and G constitute the peripheral sector of the complex.</text>
</comment>
<dbReference type="Pfam" id="PF00346">
    <property type="entry name" value="Complex1_49kDa"/>
    <property type="match status" value="2"/>
</dbReference>
<keyword evidence="1" id="KW-1003">Cell membrane</keyword>
<dbReference type="SUPFAM" id="SSF56762">
    <property type="entry name" value="HydB/Nqo4-like"/>
    <property type="match status" value="1"/>
</dbReference>
<dbReference type="Proteomes" id="UP000262583">
    <property type="component" value="Chromosome"/>
</dbReference>
<comment type="function">
    <text evidence="1">NDH-1 shuttles electrons from NADH, via FMN and iron-sulfur (Fe-S) centers, to quinones in the respiratory chain. The immediate electron acceptor for the enzyme in this species is believed to be ubiquinone. Couples the redox reaction to proton translocation (for every two electrons transferred, four hydrogen ions are translocated across the cytoplasmic membrane), and thus conserves the redox energy in a proton gradient.</text>
</comment>
<dbReference type="EC" id="7.1.1.-" evidence="1"/>
<accession>A0A2Z4Y4J8</accession>
<dbReference type="PANTHER" id="PTHR11993:SF10">
    <property type="entry name" value="NADH DEHYDROGENASE [UBIQUINONE] IRON-SULFUR PROTEIN 2, MITOCHONDRIAL"/>
    <property type="match status" value="1"/>
</dbReference>
<dbReference type="GO" id="GO:0050136">
    <property type="term" value="F:NADH dehydrogenase (quinone) (non-electrogenic) activity"/>
    <property type="evidence" value="ECO:0007669"/>
    <property type="project" value="UniProtKB-UniRule"/>
</dbReference>
<dbReference type="KEGG" id="schv:BRCON_1293"/>
<dbReference type="Gene3D" id="1.10.645.10">
    <property type="entry name" value="Cytochrome-c3 Hydrogenase, chain B"/>
    <property type="match status" value="1"/>
</dbReference>
<proteinExistence type="inferred from homology"/>
<dbReference type="GO" id="GO:0051287">
    <property type="term" value="F:NAD binding"/>
    <property type="evidence" value="ECO:0007669"/>
    <property type="project" value="InterPro"/>
</dbReference>
<dbReference type="InterPro" id="IPR001135">
    <property type="entry name" value="NADH_Q_OxRdtase_suD"/>
</dbReference>
<name>A0A2Z4Y4J8_SUMC1</name>
<comment type="catalytic activity">
    <reaction evidence="1">
        <text>a quinone + NADH + 5 H(+)(in) = a quinol + NAD(+) + 4 H(+)(out)</text>
        <dbReference type="Rhea" id="RHEA:57888"/>
        <dbReference type="ChEBI" id="CHEBI:15378"/>
        <dbReference type="ChEBI" id="CHEBI:24646"/>
        <dbReference type="ChEBI" id="CHEBI:57540"/>
        <dbReference type="ChEBI" id="CHEBI:57945"/>
        <dbReference type="ChEBI" id="CHEBI:132124"/>
    </reaction>
</comment>
<evidence type="ECO:0000313" key="3">
    <source>
        <dbReference type="EMBL" id="AXA36070.1"/>
    </source>
</evidence>
<dbReference type="InterPro" id="IPR022885">
    <property type="entry name" value="NDH1_su_D/H"/>
</dbReference>
<dbReference type="InterPro" id="IPR029014">
    <property type="entry name" value="NiFe-Hase_large"/>
</dbReference>
<keyword evidence="1" id="KW-0520">NAD</keyword>
<dbReference type="EMBL" id="CP030759">
    <property type="protein sequence ID" value="AXA36070.1"/>
    <property type="molecule type" value="Genomic_DNA"/>
</dbReference>
<comment type="subcellular location">
    <subcellularLocation>
        <location evidence="1">Cell membrane</location>
        <topology evidence="1">Peripheral membrane protein</topology>
        <orientation evidence="1">Cytoplasmic side</orientation>
    </subcellularLocation>
</comment>
<keyword evidence="1 3" id="KW-0830">Ubiquinone</keyword>
<evidence type="ECO:0000313" key="4">
    <source>
        <dbReference type="Proteomes" id="UP000262583"/>
    </source>
</evidence>
<organism evidence="3 4">
    <name type="scientific">Sumerlaea chitinivorans</name>
    <dbReference type="NCBI Taxonomy" id="2250252"/>
    <lineage>
        <taxon>Bacteria</taxon>
        <taxon>Candidatus Sumerlaeota</taxon>
        <taxon>Candidatus Sumerlaeia</taxon>
        <taxon>Candidatus Sumerlaeales</taxon>
        <taxon>Candidatus Sumerlaeaceae</taxon>
        <taxon>Candidatus Sumerlaea</taxon>
    </lineage>
</organism>
<dbReference type="AlphaFoldDB" id="A0A2Z4Y4J8"/>
<feature type="domain" description="NADH-quinone oxidoreductase subunit D" evidence="2">
    <location>
        <begin position="301"/>
        <end position="377"/>
    </location>
</feature>
<sequence length="377" mass="42782">MASDVSFLKTDEMIVNMGPQHPSTHGVLRVVVRTDGEIVRSAVPHIGYLHRCKEKCAEAVTYPQFIPYTDRLDYLASMSNNFAFCWAVEKLAGYEVPIRAEYIRVIVAELQRIASHLVAFGTYGLDLGAFTPFLYAFREREKILDIFERLCGARLTYSYGRIGGVMRDLDAETIRMIEEFLDDFEHRWEEYNQLLTENEIFIQRTANIGVIPPDIAVAYGLTGPCLRGSGIAYDLRRARPYSVYDQFEFDIPVGEGRMGTVGDCWDRYWVRMAEMKQSCRIIRQALEKLPEGPVQNPKVLRVVKPPAGEVYFGAENPRGELAFYIVSTGEKKPYRCRIRGPSFCNLSVLSEIVRDCLIADVVAIIGSIDIVLGECDR</sequence>
<evidence type="ECO:0000259" key="2">
    <source>
        <dbReference type="Pfam" id="PF00346"/>
    </source>
</evidence>
<comment type="similarity">
    <text evidence="1">Belongs to the complex I 49 kDa subunit family.</text>
</comment>
<keyword evidence="1" id="KW-0813">Transport</keyword>
<dbReference type="NCBIfam" id="NF004739">
    <property type="entry name" value="PRK06075.1"/>
    <property type="match status" value="1"/>
</dbReference>
<dbReference type="PANTHER" id="PTHR11993">
    <property type="entry name" value="NADH-UBIQUINONE OXIDOREDUCTASE 49 KDA SUBUNIT"/>
    <property type="match status" value="1"/>
</dbReference>
<keyword evidence="1" id="KW-0874">Quinone</keyword>
<keyword evidence="1" id="KW-1278">Translocase</keyword>
<feature type="domain" description="NADH-quinone oxidoreductase subunit D" evidence="2">
    <location>
        <begin position="126"/>
        <end position="297"/>
    </location>
</feature>
<dbReference type="GO" id="GO:0048038">
    <property type="term" value="F:quinone binding"/>
    <property type="evidence" value="ECO:0007669"/>
    <property type="project" value="UniProtKB-KW"/>
</dbReference>
<keyword evidence="1" id="KW-0472">Membrane</keyword>
<reference evidence="3 4" key="1">
    <citation type="submission" date="2018-05" db="EMBL/GenBank/DDBJ databases">
        <title>A metagenomic window into the 2 km-deep terrestrial subsurface aquifer revealed taxonomically and functionally diverse microbial community comprising novel uncultured bacterial lineages.</title>
        <authorList>
            <person name="Kadnikov V.V."/>
            <person name="Mardanov A.V."/>
            <person name="Beletsky A.V."/>
            <person name="Banks D."/>
            <person name="Pimenov N.V."/>
            <person name="Frank Y.A."/>
            <person name="Karnachuk O.V."/>
            <person name="Ravin N.V."/>
        </authorList>
    </citation>
    <scope>NUCLEOTIDE SEQUENCE [LARGE SCALE GENOMIC DNA]</scope>
    <source>
        <strain evidence="3">BY</strain>
    </source>
</reference>
<dbReference type="GO" id="GO:0005886">
    <property type="term" value="C:plasma membrane"/>
    <property type="evidence" value="ECO:0007669"/>
    <property type="project" value="UniProtKB-SubCell"/>
</dbReference>